<dbReference type="GeneID" id="85362812"/>
<dbReference type="GO" id="GO:0005525">
    <property type="term" value="F:GTP binding"/>
    <property type="evidence" value="ECO:0007669"/>
    <property type="project" value="UniProtKB-KW"/>
</dbReference>
<feature type="region of interest" description="Disordered" evidence="5">
    <location>
        <begin position="459"/>
        <end position="617"/>
    </location>
</feature>
<dbReference type="AlphaFoldDB" id="A0AA39NLV0"/>
<feature type="domain" description="Guanine nucleotide-binding protein-like 3 N-terminal" evidence="7">
    <location>
        <begin position="15"/>
        <end position="86"/>
    </location>
</feature>
<dbReference type="GO" id="GO:0016787">
    <property type="term" value="F:hydrolase activity"/>
    <property type="evidence" value="ECO:0007669"/>
    <property type="project" value="UniProtKB-KW"/>
</dbReference>
<feature type="compositionally biased region" description="Basic residues" evidence="5">
    <location>
        <begin position="26"/>
        <end position="36"/>
    </location>
</feature>
<organism evidence="8 9">
    <name type="scientific">Armillaria tabescens</name>
    <name type="common">Ringless honey mushroom</name>
    <name type="synonym">Agaricus tabescens</name>
    <dbReference type="NCBI Taxonomy" id="1929756"/>
    <lineage>
        <taxon>Eukaryota</taxon>
        <taxon>Fungi</taxon>
        <taxon>Dikarya</taxon>
        <taxon>Basidiomycota</taxon>
        <taxon>Agaricomycotina</taxon>
        <taxon>Agaricomycetes</taxon>
        <taxon>Agaricomycetidae</taxon>
        <taxon>Agaricales</taxon>
        <taxon>Marasmiineae</taxon>
        <taxon>Physalacriaceae</taxon>
        <taxon>Desarmillaria</taxon>
    </lineage>
</organism>
<feature type="compositionally biased region" description="Basic and acidic residues" evidence="5">
    <location>
        <begin position="14"/>
        <end position="25"/>
    </location>
</feature>
<dbReference type="EMBL" id="JAUEPS010000002">
    <property type="protein sequence ID" value="KAK0467843.1"/>
    <property type="molecule type" value="Genomic_DNA"/>
</dbReference>
<evidence type="ECO:0000313" key="9">
    <source>
        <dbReference type="Proteomes" id="UP001175211"/>
    </source>
</evidence>
<evidence type="ECO:0000313" key="8">
    <source>
        <dbReference type="EMBL" id="KAK0467843.1"/>
    </source>
</evidence>
<keyword evidence="9" id="KW-1185">Reference proteome</keyword>
<keyword evidence="2" id="KW-0547">Nucleotide-binding</keyword>
<evidence type="ECO:0000256" key="4">
    <source>
        <dbReference type="ARBA" id="ARBA00023242"/>
    </source>
</evidence>
<evidence type="ECO:0000259" key="7">
    <source>
        <dbReference type="Pfam" id="PF08701"/>
    </source>
</evidence>
<keyword evidence="8" id="KW-0378">Hydrolase</keyword>
<feature type="domain" description="G" evidence="6">
    <location>
        <begin position="256"/>
        <end position="355"/>
    </location>
</feature>
<dbReference type="Proteomes" id="UP001175211">
    <property type="component" value="Unassembled WGS sequence"/>
</dbReference>
<dbReference type="InterPro" id="IPR027417">
    <property type="entry name" value="P-loop_NTPase"/>
</dbReference>
<reference evidence="8" key="1">
    <citation type="submission" date="2023-06" db="EMBL/GenBank/DDBJ databases">
        <authorList>
            <consortium name="Lawrence Berkeley National Laboratory"/>
            <person name="Ahrendt S."/>
            <person name="Sahu N."/>
            <person name="Indic B."/>
            <person name="Wong-Bajracharya J."/>
            <person name="Merenyi Z."/>
            <person name="Ke H.-M."/>
            <person name="Monk M."/>
            <person name="Kocsube S."/>
            <person name="Drula E."/>
            <person name="Lipzen A."/>
            <person name="Balint B."/>
            <person name="Henrissat B."/>
            <person name="Andreopoulos B."/>
            <person name="Martin F.M."/>
            <person name="Harder C.B."/>
            <person name="Rigling D."/>
            <person name="Ford K.L."/>
            <person name="Foster G.D."/>
            <person name="Pangilinan J."/>
            <person name="Papanicolaou A."/>
            <person name="Barry K."/>
            <person name="LaButti K."/>
            <person name="Viragh M."/>
            <person name="Koriabine M."/>
            <person name="Yan M."/>
            <person name="Riley R."/>
            <person name="Champramary S."/>
            <person name="Plett K.L."/>
            <person name="Tsai I.J."/>
            <person name="Slot J."/>
            <person name="Sipos G."/>
            <person name="Plett J."/>
            <person name="Nagy L.G."/>
            <person name="Grigoriev I.V."/>
        </authorList>
    </citation>
    <scope>NUCLEOTIDE SEQUENCE</scope>
    <source>
        <strain evidence="8">CCBAS 213</strain>
    </source>
</reference>
<dbReference type="PANTHER" id="PTHR11089">
    <property type="entry name" value="GTP-BINDING PROTEIN-RELATED"/>
    <property type="match status" value="1"/>
</dbReference>
<proteinExistence type="predicted"/>
<dbReference type="Gene3D" id="3.40.50.300">
    <property type="entry name" value="P-loop containing nucleotide triphosphate hydrolases"/>
    <property type="match status" value="1"/>
</dbReference>
<comment type="caution">
    <text evidence="8">The sequence shown here is derived from an EMBL/GenBank/DDBJ whole genome shotgun (WGS) entry which is preliminary data.</text>
</comment>
<keyword evidence="4" id="KW-0539">Nucleus</keyword>
<evidence type="ECO:0000256" key="3">
    <source>
        <dbReference type="ARBA" id="ARBA00023134"/>
    </source>
</evidence>
<dbReference type="Pfam" id="PF01926">
    <property type="entry name" value="MMR_HSR1"/>
    <property type="match status" value="1"/>
</dbReference>
<evidence type="ECO:0000256" key="1">
    <source>
        <dbReference type="ARBA" id="ARBA00004123"/>
    </source>
</evidence>
<feature type="region of interest" description="Disordered" evidence="5">
    <location>
        <begin position="1"/>
        <end position="99"/>
    </location>
</feature>
<evidence type="ECO:0000256" key="5">
    <source>
        <dbReference type="SAM" id="MobiDB-lite"/>
    </source>
</evidence>
<accession>A0AA39NLV0</accession>
<feature type="compositionally biased region" description="Basic and acidic residues" evidence="5">
    <location>
        <begin position="66"/>
        <end position="80"/>
    </location>
</feature>
<dbReference type="GO" id="GO:0005730">
    <property type="term" value="C:nucleolus"/>
    <property type="evidence" value="ECO:0007669"/>
    <property type="project" value="TreeGrafter"/>
</dbReference>
<dbReference type="PANTHER" id="PTHR11089:SF30">
    <property type="entry name" value="GUANINE NUCLEOTIDE-BINDING PROTEIN-LIKE 3 HOMOLOG"/>
    <property type="match status" value="1"/>
</dbReference>
<sequence length="617" mass="68688">MPRIRKKTSNRGSTNDRRKLQTKVRESKKKKAKAAKKNPQWKSKQKKDPGIPNEFPYKDQILAEVQEQRRLALEEKQQRKDAKKAKPTTTTEEDEPKGFDPVASIAAKHLVNAKTTKMTAPPRQEEEVPALVNRDLPTLKSVLEHADVLLEVLDCRDPLAFRSSELEKLAQSGRVVFLLNKIDICPREAVAAWASQLRSQQPTVLFRSASAFISDEVQCHKQEKGKGKLSADNAIGVDALLKTLLPWAKGDKPLVVAVAGFTNAGKSSVINSVAKKAVLPTYSLATSSRGPTTTVLPQEVTIEEGGKKIKFVDTPGLLWVDSELTEESRTRDILMRNKGRIDRLKEPTPAVVHIVSRANNEDLMLHYSLPAFSKGDVDAFLPGLARSHQLVKKRGMLDLVGASRVVLREWNLGKLRWYTMPASKEPVDSDADKGVLVALSTRRELRKRGGLVKLSPGVVDTRLPSFEEPYSEDRDDGDEDGDGDEDEGEDEGEEEEDEENQDDTTMSDEEEEETEEEEEQEPLSPPPLSSKQKRKRGKEDLLPPSKKVTFASAGTKKSHPKTREHTSHKSQAKVLAPKPAEKSERKVANTALKTKPTKTKTKSDSDGTEAYDFGKFF</sequence>
<dbReference type="InterPro" id="IPR006073">
    <property type="entry name" value="GTP-bd"/>
</dbReference>
<dbReference type="InterPro" id="IPR014813">
    <property type="entry name" value="Gnl3_N_dom"/>
</dbReference>
<dbReference type="SUPFAM" id="SSF52540">
    <property type="entry name" value="P-loop containing nucleoside triphosphate hydrolases"/>
    <property type="match status" value="1"/>
</dbReference>
<dbReference type="RefSeq" id="XP_060338118.1">
    <property type="nucleotide sequence ID" value="XM_060479264.1"/>
</dbReference>
<gene>
    <name evidence="8" type="ORF">EV420DRAFT_1684510</name>
</gene>
<protein>
    <submittedName>
        <fullName evidence="8">P-loop containing nucleoside triphosphate hydrolase protein</fullName>
    </submittedName>
</protein>
<evidence type="ECO:0000256" key="2">
    <source>
        <dbReference type="ARBA" id="ARBA00022741"/>
    </source>
</evidence>
<feature type="compositionally biased region" description="Acidic residues" evidence="5">
    <location>
        <begin position="469"/>
        <end position="521"/>
    </location>
</feature>
<name>A0AA39NLV0_ARMTA</name>
<comment type="subcellular location">
    <subcellularLocation>
        <location evidence="1">Nucleus</location>
    </subcellularLocation>
</comment>
<dbReference type="Pfam" id="PF08701">
    <property type="entry name" value="GN3L_Grn1"/>
    <property type="match status" value="1"/>
</dbReference>
<keyword evidence="3" id="KW-0342">GTP-binding</keyword>
<evidence type="ECO:0000259" key="6">
    <source>
        <dbReference type="Pfam" id="PF01926"/>
    </source>
</evidence>
<dbReference type="InterPro" id="IPR050755">
    <property type="entry name" value="TRAFAC_YlqF/YawG_RiboMat"/>
</dbReference>